<organism evidence="1 2">
    <name type="scientific">Jimgerdemannia flammicorona</name>
    <dbReference type="NCBI Taxonomy" id="994334"/>
    <lineage>
        <taxon>Eukaryota</taxon>
        <taxon>Fungi</taxon>
        <taxon>Fungi incertae sedis</taxon>
        <taxon>Mucoromycota</taxon>
        <taxon>Mucoromycotina</taxon>
        <taxon>Endogonomycetes</taxon>
        <taxon>Endogonales</taxon>
        <taxon>Endogonaceae</taxon>
        <taxon>Jimgerdemannia</taxon>
    </lineage>
</organism>
<reference evidence="1 2" key="1">
    <citation type="journal article" date="2018" name="New Phytol.">
        <title>Phylogenomics of Endogonaceae and evolution of mycorrhizas within Mucoromycota.</title>
        <authorList>
            <person name="Chang Y."/>
            <person name="Desiro A."/>
            <person name="Na H."/>
            <person name="Sandor L."/>
            <person name="Lipzen A."/>
            <person name="Clum A."/>
            <person name="Barry K."/>
            <person name="Grigoriev I.V."/>
            <person name="Martin F.M."/>
            <person name="Stajich J.E."/>
            <person name="Smith M.E."/>
            <person name="Bonito G."/>
            <person name="Spatafora J.W."/>
        </authorList>
    </citation>
    <scope>NUCLEOTIDE SEQUENCE [LARGE SCALE GENOMIC DNA]</scope>
    <source>
        <strain evidence="1 2">GMNB39</strain>
    </source>
</reference>
<dbReference type="EMBL" id="RBNI01022668">
    <property type="protein sequence ID" value="RUO96206.1"/>
    <property type="molecule type" value="Genomic_DNA"/>
</dbReference>
<protein>
    <submittedName>
        <fullName evidence="1">Uncharacterized protein</fullName>
    </submittedName>
</protein>
<keyword evidence="2" id="KW-1185">Reference proteome</keyword>
<proteinExistence type="predicted"/>
<sequence>METLNWKSKYDADFREAISENDISHANQQIHGIRVTIMLATLSAVRKGYYCPFEHDPAVRIPIPPQRQPSESFTSAALPPASNVIYKYMSISVIKEDCLLSALAMKESGL</sequence>
<dbReference type="Proteomes" id="UP000268093">
    <property type="component" value="Unassembled WGS sequence"/>
</dbReference>
<accession>A0A433A0K3</accession>
<name>A0A433A0K3_9FUNG</name>
<gene>
    <name evidence="1" type="ORF">BC936DRAFT_142424</name>
</gene>
<dbReference type="AlphaFoldDB" id="A0A433A0K3"/>
<evidence type="ECO:0000313" key="1">
    <source>
        <dbReference type="EMBL" id="RUO96206.1"/>
    </source>
</evidence>
<evidence type="ECO:0000313" key="2">
    <source>
        <dbReference type="Proteomes" id="UP000268093"/>
    </source>
</evidence>
<comment type="caution">
    <text evidence="1">The sequence shown here is derived from an EMBL/GenBank/DDBJ whole genome shotgun (WGS) entry which is preliminary data.</text>
</comment>